<comment type="subcellular location">
    <subcellularLocation>
        <location evidence="1">Membrane</location>
        <topology evidence="1">Multi-pass membrane protein</topology>
    </subcellularLocation>
</comment>
<dbReference type="Pfam" id="PF01490">
    <property type="entry name" value="Aa_trans"/>
    <property type="match status" value="1"/>
</dbReference>
<proteinExistence type="predicted"/>
<feature type="transmembrane region" description="Helical" evidence="5">
    <location>
        <begin position="261"/>
        <end position="281"/>
    </location>
</feature>
<feature type="transmembrane region" description="Helical" evidence="5">
    <location>
        <begin position="338"/>
        <end position="358"/>
    </location>
</feature>
<feature type="domain" description="Amino acid transporter transmembrane" evidence="6">
    <location>
        <begin position="65"/>
        <end position="438"/>
    </location>
</feature>
<dbReference type="GO" id="GO:0005774">
    <property type="term" value="C:vacuolar membrane"/>
    <property type="evidence" value="ECO:0007669"/>
    <property type="project" value="TreeGrafter"/>
</dbReference>
<dbReference type="InterPro" id="IPR013057">
    <property type="entry name" value="AA_transpt_TM"/>
</dbReference>
<feature type="transmembrane region" description="Helical" evidence="5">
    <location>
        <begin position="222"/>
        <end position="241"/>
    </location>
</feature>
<dbReference type="Proteomes" id="UP000325440">
    <property type="component" value="Unassembled WGS sequence"/>
</dbReference>
<keyword evidence="4 5" id="KW-0472">Membrane</keyword>
<dbReference type="OrthoDB" id="655540at2759"/>
<evidence type="ECO:0000256" key="5">
    <source>
        <dbReference type="SAM" id="Phobius"/>
    </source>
</evidence>
<gene>
    <name evidence="7" type="ORF">CINCED_3A016552</name>
</gene>
<feature type="transmembrane region" description="Helical" evidence="5">
    <location>
        <begin position="410"/>
        <end position="433"/>
    </location>
</feature>
<dbReference type="GO" id="GO:0015179">
    <property type="term" value="F:L-amino acid transmembrane transporter activity"/>
    <property type="evidence" value="ECO:0007669"/>
    <property type="project" value="TreeGrafter"/>
</dbReference>
<feature type="transmembrane region" description="Helical" evidence="5">
    <location>
        <begin position="67"/>
        <end position="89"/>
    </location>
</feature>
<feature type="transmembrane region" description="Helical" evidence="5">
    <location>
        <begin position="293"/>
        <end position="318"/>
    </location>
</feature>
<evidence type="ECO:0000256" key="1">
    <source>
        <dbReference type="ARBA" id="ARBA00004141"/>
    </source>
</evidence>
<evidence type="ECO:0000256" key="4">
    <source>
        <dbReference type="ARBA" id="ARBA00023136"/>
    </source>
</evidence>
<evidence type="ECO:0000313" key="7">
    <source>
        <dbReference type="EMBL" id="VVC29708.1"/>
    </source>
</evidence>
<accession>A0A5E4MBR5</accession>
<name>A0A5E4MBR5_9HEMI</name>
<sequence length="449" mass="50097">MEFFRKIEKRRFNAEESYTEDQLDHPHGRNRCGDPNYVASCRDCNVVFPEVLVCYTDQHLSLKYSSVIAVIAVAGEMAGFGVILAPWAFVNFGLLTGTVMLMLLVAAATYGSSCMSWSWFICEHRNPSDFNGYPHVFPCLKLAYNIGGKRLRNHILQCICLALFSAATVCLMLIAQSADKLMHDECKGLTLENWLYLFAIMLSGMMVIEDPKRTRFMSVGPMITSSVACFCMAMQTLYDIRQKEGTYVPQAALVETVPSKMATAFGTLVFVTGTAAVLPVIQNNLTKRTENAISLLHFFFIMSVMFMLVVFAACFAYGTDIHPNVLMSMGNSGWADVAIIMSIFNLLLTFVSFTGPLVKFIELLMDGKDLGDPTILISPTRLNFQRYFICVSLLVAMVLTGNLINDFNKLVVMFGGTSMLFGAFIIPCVFYHATAERKEVFYKVPLRCA</sequence>
<keyword evidence="2 5" id="KW-0812">Transmembrane</keyword>
<dbReference type="PANTHER" id="PTHR22950:SF703">
    <property type="entry name" value="AMINO ACID TRANSPORTER TRANSMEMBRANE DOMAIN-CONTAINING PROTEIN"/>
    <property type="match status" value="1"/>
</dbReference>
<evidence type="ECO:0000256" key="2">
    <source>
        <dbReference type="ARBA" id="ARBA00022692"/>
    </source>
</evidence>
<evidence type="ECO:0000256" key="3">
    <source>
        <dbReference type="ARBA" id="ARBA00022989"/>
    </source>
</evidence>
<dbReference type="EMBL" id="CABPRJ010000497">
    <property type="protein sequence ID" value="VVC29708.1"/>
    <property type="molecule type" value="Genomic_DNA"/>
</dbReference>
<feature type="transmembrane region" description="Helical" evidence="5">
    <location>
        <begin position="194"/>
        <end position="210"/>
    </location>
</feature>
<feature type="transmembrane region" description="Helical" evidence="5">
    <location>
        <begin position="101"/>
        <end position="122"/>
    </location>
</feature>
<evidence type="ECO:0000313" key="8">
    <source>
        <dbReference type="Proteomes" id="UP000325440"/>
    </source>
</evidence>
<organism evidence="7 8">
    <name type="scientific">Cinara cedri</name>
    <dbReference type="NCBI Taxonomy" id="506608"/>
    <lineage>
        <taxon>Eukaryota</taxon>
        <taxon>Metazoa</taxon>
        <taxon>Ecdysozoa</taxon>
        <taxon>Arthropoda</taxon>
        <taxon>Hexapoda</taxon>
        <taxon>Insecta</taxon>
        <taxon>Pterygota</taxon>
        <taxon>Neoptera</taxon>
        <taxon>Paraneoptera</taxon>
        <taxon>Hemiptera</taxon>
        <taxon>Sternorrhyncha</taxon>
        <taxon>Aphidomorpha</taxon>
        <taxon>Aphidoidea</taxon>
        <taxon>Aphididae</taxon>
        <taxon>Lachninae</taxon>
        <taxon>Cinara</taxon>
    </lineage>
</organism>
<protein>
    <submittedName>
        <fullName evidence="7">Amino acid transporter, transmembrane domain</fullName>
    </submittedName>
</protein>
<reference evidence="7 8" key="1">
    <citation type="submission" date="2019-08" db="EMBL/GenBank/DDBJ databases">
        <authorList>
            <person name="Alioto T."/>
            <person name="Alioto T."/>
            <person name="Gomez Garrido J."/>
        </authorList>
    </citation>
    <scope>NUCLEOTIDE SEQUENCE [LARGE SCALE GENOMIC DNA]</scope>
</reference>
<dbReference type="PANTHER" id="PTHR22950">
    <property type="entry name" value="AMINO ACID TRANSPORTER"/>
    <property type="match status" value="1"/>
</dbReference>
<keyword evidence="3 5" id="KW-1133">Transmembrane helix</keyword>
<evidence type="ECO:0000259" key="6">
    <source>
        <dbReference type="Pfam" id="PF01490"/>
    </source>
</evidence>
<keyword evidence="8" id="KW-1185">Reference proteome</keyword>
<feature type="transmembrane region" description="Helical" evidence="5">
    <location>
        <begin position="155"/>
        <end position="174"/>
    </location>
</feature>
<dbReference type="AlphaFoldDB" id="A0A5E4MBR5"/>
<feature type="transmembrane region" description="Helical" evidence="5">
    <location>
        <begin position="387"/>
        <end position="404"/>
    </location>
</feature>